<reference evidence="2" key="1">
    <citation type="submission" date="2020-06" db="EMBL/GenBank/DDBJ databases">
        <authorList>
            <consortium name="Plant Systems Biology data submission"/>
        </authorList>
    </citation>
    <scope>NUCLEOTIDE SEQUENCE</scope>
    <source>
        <strain evidence="2">D6</strain>
    </source>
</reference>
<dbReference type="AlphaFoldDB" id="A0A9N8HMH4"/>
<feature type="region of interest" description="Disordered" evidence="1">
    <location>
        <begin position="140"/>
        <end position="179"/>
    </location>
</feature>
<feature type="compositionally biased region" description="Acidic residues" evidence="1">
    <location>
        <begin position="15"/>
        <end position="25"/>
    </location>
</feature>
<feature type="region of interest" description="Disordered" evidence="1">
    <location>
        <begin position="1"/>
        <end position="26"/>
    </location>
</feature>
<protein>
    <submittedName>
        <fullName evidence="2">Uncharacterized protein</fullName>
    </submittedName>
</protein>
<sequence length="179" mass="20343">MASRPDSKRKREGGDVDPESVAEEASELRHDQLLELAQMGIRHCPRVCKHAAKLLKKQSNRRLHCVRCHEDYDPNYAGNKDCKFDVHDESEGMINIGRGPDGGFDRFQWPGCENIEDEDEDPCFEGSHISDWSQGGDYWMDEHMEKGTPLPGENDDDDDENKHQLDLPQSGKAALYKGM</sequence>
<dbReference type="OrthoDB" id="10610771at2759"/>
<evidence type="ECO:0000313" key="2">
    <source>
        <dbReference type="EMBL" id="CAB9518097.1"/>
    </source>
</evidence>
<comment type="caution">
    <text evidence="2">The sequence shown here is derived from an EMBL/GenBank/DDBJ whole genome shotgun (WGS) entry which is preliminary data.</text>
</comment>
<evidence type="ECO:0000256" key="1">
    <source>
        <dbReference type="SAM" id="MobiDB-lite"/>
    </source>
</evidence>
<accession>A0A9N8HMH4</accession>
<keyword evidence="3" id="KW-1185">Reference proteome</keyword>
<dbReference type="Proteomes" id="UP001153069">
    <property type="component" value="Unassembled WGS sequence"/>
</dbReference>
<evidence type="ECO:0000313" key="3">
    <source>
        <dbReference type="Proteomes" id="UP001153069"/>
    </source>
</evidence>
<dbReference type="EMBL" id="CAICTM010000904">
    <property type="protein sequence ID" value="CAB9518097.1"/>
    <property type="molecule type" value="Genomic_DNA"/>
</dbReference>
<name>A0A9N8HMH4_9STRA</name>
<organism evidence="2 3">
    <name type="scientific">Seminavis robusta</name>
    <dbReference type="NCBI Taxonomy" id="568900"/>
    <lineage>
        <taxon>Eukaryota</taxon>
        <taxon>Sar</taxon>
        <taxon>Stramenopiles</taxon>
        <taxon>Ochrophyta</taxon>
        <taxon>Bacillariophyta</taxon>
        <taxon>Bacillariophyceae</taxon>
        <taxon>Bacillariophycidae</taxon>
        <taxon>Naviculales</taxon>
        <taxon>Naviculaceae</taxon>
        <taxon>Seminavis</taxon>
    </lineage>
</organism>
<proteinExistence type="predicted"/>
<gene>
    <name evidence="2" type="ORF">SEMRO_906_G218610.1</name>
</gene>